<dbReference type="GO" id="GO:0016042">
    <property type="term" value="P:lipid catabolic process"/>
    <property type="evidence" value="ECO:0007669"/>
    <property type="project" value="UniProtKB-KW"/>
</dbReference>
<evidence type="ECO:0000256" key="2">
    <source>
        <dbReference type="ARBA" id="ARBA00022963"/>
    </source>
</evidence>
<evidence type="ECO:0000256" key="1">
    <source>
        <dbReference type="ARBA" id="ARBA00022801"/>
    </source>
</evidence>
<evidence type="ECO:0000256" key="3">
    <source>
        <dbReference type="ARBA" id="ARBA00023098"/>
    </source>
</evidence>
<dbReference type="Gene3D" id="3.40.50.1820">
    <property type="entry name" value="alpha/beta hydrolase"/>
    <property type="match status" value="1"/>
</dbReference>
<keyword evidence="5" id="KW-1185">Reference proteome</keyword>
<name>A0A345XTX2_9ACTN</name>
<dbReference type="RefSeq" id="WP_208881006.1">
    <property type="nucleotide sequence ID" value="NZ_CP031320.1"/>
</dbReference>
<evidence type="ECO:0000313" key="4">
    <source>
        <dbReference type="EMBL" id="AXK35088.1"/>
    </source>
</evidence>
<keyword evidence="2" id="KW-0442">Lipid degradation</keyword>
<dbReference type="SUPFAM" id="SSF53474">
    <property type="entry name" value="alpha/beta-Hydrolases"/>
    <property type="match status" value="1"/>
</dbReference>
<dbReference type="PANTHER" id="PTHR10272:SF0">
    <property type="entry name" value="PLATELET-ACTIVATING FACTOR ACETYLHYDROLASE"/>
    <property type="match status" value="1"/>
</dbReference>
<dbReference type="AlphaFoldDB" id="A0A345XTX2"/>
<dbReference type="KEGG" id="sarm:DVA86_23010"/>
<organism evidence="4 5">
    <name type="scientific">Streptomyces armeniacus</name>
    <dbReference type="NCBI Taxonomy" id="83291"/>
    <lineage>
        <taxon>Bacteria</taxon>
        <taxon>Bacillati</taxon>
        <taxon>Actinomycetota</taxon>
        <taxon>Actinomycetes</taxon>
        <taxon>Kitasatosporales</taxon>
        <taxon>Streptomycetaceae</taxon>
        <taxon>Streptomyces</taxon>
    </lineage>
</organism>
<dbReference type="InterPro" id="IPR029058">
    <property type="entry name" value="AB_hydrolase_fold"/>
</dbReference>
<sequence length="315" mass="33415">MTAAETAATDVPVTAPTPVVSVKPLVLEAPGRGEDLRVRVSAPVTGSGLPVVVLSHGYGSSLDGYGPLADFWAAHGFVVLQPTHLDSRTVALPPDDPRTPRLWRIRVEDARRVLDRLDDLEAAVPGLAGRLDRSRIAAAGHSFGGQTAGNLLGLRVLDPVSGTEEDLSDARVKAGVLLATAGRGGADLTPYAAEHFPFMNPDFTHMTTPALVVHGDKDDLPLSVRGPEWLADPYVLSPGSKSLFTLYGAEHSLGGITGYEARETTDEHPGRVALIQRVTWAYLRHALGMGDTAWTAARQVLAESAAHPLGRIESK</sequence>
<accession>A0A345XTX2</accession>
<dbReference type="Proteomes" id="UP000254425">
    <property type="component" value="Chromosome"/>
</dbReference>
<protein>
    <submittedName>
        <fullName evidence="4">Chlorophyllase</fullName>
    </submittedName>
</protein>
<reference evidence="4 5" key="1">
    <citation type="submission" date="2018-07" db="EMBL/GenBank/DDBJ databases">
        <title>Draft genome of the type strain Streptomyces armeniacus ATCC 15676.</title>
        <authorList>
            <person name="Labana P."/>
            <person name="Gosse J.T."/>
            <person name="Boddy C.N."/>
        </authorList>
    </citation>
    <scope>NUCLEOTIDE SEQUENCE [LARGE SCALE GENOMIC DNA]</scope>
    <source>
        <strain evidence="4 5">ATCC 15676</strain>
    </source>
</reference>
<gene>
    <name evidence="4" type="ORF">DVA86_23010</name>
</gene>
<dbReference type="GO" id="GO:0003847">
    <property type="term" value="F:1-alkyl-2-acetylglycerophosphocholine esterase activity"/>
    <property type="evidence" value="ECO:0007669"/>
    <property type="project" value="TreeGrafter"/>
</dbReference>
<proteinExistence type="predicted"/>
<evidence type="ECO:0000313" key="5">
    <source>
        <dbReference type="Proteomes" id="UP000254425"/>
    </source>
</evidence>
<keyword evidence="1" id="KW-0378">Hydrolase</keyword>
<dbReference type="PANTHER" id="PTHR10272">
    <property type="entry name" value="PLATELET-ACTIVATING FACTOR ACETYLHYDROLASE"/>
    <property type="match status" value="1"/>
</dbReference>
<dbReference type="EMBL" id="CP031320">
    <property type="protein sequence ID" value="AXK35088.1"/>
    <property type="molecule type" value="Genomic_DNA"/>
</dbReference>
<keyword evidence="3" id="KW-0443">Lipid metabolism</keyword>